<dbReference type="PANTHER" id="PTHR42866:SF1">
    <property type="entry name" value="SPORE COAT POLYSACCHARIDE BIOSYNTHESIS PROTEIN SPSF"/>
    <property type="match status" value="1"/>
</dbReference>
<comment type="caution">
    <text evidence="1">The sequence shown here is derived from an EMBL/GenBank/DDBJ whole genome shotgun (WGS) entry which is preliminary data.</text>
</comment>
<dbReference type="Pfam" id="PF02348">
    <property type="entry name" value="CTP_transf_3"/>
    <property type="match status" value="1"/>
</dbReference>
<gene>
    <name evidence="1" type="ORF">LEP1GSC050_0875</name>
</gene>
<dbReference type="Gene3D" id="3.90.550.10">
    <property type="entry name" value="Spore Coat Polysaccharide Biosynthesis Protein SpsA, Chain A"/>
    <property type="match status" value="1"/>
</dbReference>
<dbReference type="EMBL" id="AHMO02000004">
    <property type="protein sequence ID" value="EQA46773.1"/>
    <property type="molecule type" value="Genomic_DNA"/>
</dbReference>
<sequence length="243" mass="28098">MKTAFIIQARMTSTRLPGKILKEVLNKPLLEYQIERLRRVKEADGIVIATTINETDLPVVELCKKLDIPYYRGSENDVLSRYYEAATHFGLNDIIRVTSDCPVIDPVIVSKVIVSYLESKKSIDYASNCLERSYPRGMDTEIFSYEALTRAHLEARESNYREHVTAYIYANPDKFRLRSIVSSIDNSNLRLTVDTPEDFQLIKVIIEALYPKNHEFGIDEIINFLNEFPEHLKINEHVIQKKV</sequence>
<dbReference type="GO" id="GO:0016779">
    <property type="term" value="F:nucleotidyltransferase activity"/>
    <property type="evidence" value="ECO:0007669"/>
    <property type="project" value="UniProtKB-KW"/>
</dbReference>
<organism evidence="1 2">
    <name type="scientific">Leptospira broomii serovar Hurstbridge str. 5399</name>
    <dbReference type="NCBI Taxonomy" id="1049789"/>
    <lineage>
        <taxon>Bacteria</taxon>
        <taxon>Pseudomonadati</taxon>
        <taxon>Spirochaetota</taxon>
        <taxon>Spirochaetia</taxon>
        <taxon>Leptospirales</taxon>
        <taxon>Leptospiraceae</taxon>
        <taxon>Leptospira</taxon>
    </lineage>
</organism>
<keyword evidence="2" id="KW-1185">Reference proteome</keyword>
<dbReference type="PANTHER" id="PTHR42866">
    <property type="entry name" value="3-DEOXY-MANNO-OCTULOSONATE CYTIDYLYLTRANSFERASE"/>
    <property type="match status" value="1"/>
</dbReference>
<dbReference type="STRING" id="1049789.LEP1GSC050_0875"/>
<dbReference type="SUPFAM" id="SSF53448">
    <property type="entry name" value="Nucleotide-diphospho-sugar transferases"/>
    <property type="match status" value="1"/>
</dbReference>
<accession>T0GN57</accession>
<name>T0GN57_9LEPT</name>
<dbReference type="OrthoDB" id="9815559at2"/>
<evidence type="ECO:0000313" key="1">
    <source>
        <dbReference type="EMBL" id="EQA46773.1"/>
    </source>
</evidence>
<dbReference type="RefSeq" id="WP_010569346.1">
    <property type="nucleotide sequence ID" value="NZ_AHMO02000004.1"/>
</dbReference>
<evidence type="ECO:0000313" key="2">
    <source>
        <dbReference type="Proteomes" id="UP000015454"/>
    </source>
</evidence>
<dbReference type="Proteomes" id="UP000015454">
    <property type="component" value="Unassembled WGS sequence"/>
</dbReference>
<keyword evidence="1" id="KW-0548">Nucleotidyltransferase</keyword>
<dbReference type="InterPro" id="IPR003329">
    <property type="entry name" value="Cytidylyl_trans"/>
</dbReference>
<keyword evidence="1" id="KW-0808">Transferase</keyword>
<dbReference type="InterPro" id="IPR029044">
    <property type="entry name" value="Nucleotide-diphossugar_trans"/>
</dbReference>
<dbReference type="GO" id="GO:0005829">
    <property type="term" value="C:cytosol"/>
    <property type="evidence" value="ECO:0007669"/>
    <property type="project" value="TreeGrafter"/>
</dbReference>
<dbReference type="AlphaFoldDB" id="T0GN57"/>
<dbReference type="EC" id="2.7.7.-" evidence="1"/>
<reference evidence="1" key="1">
    <citation type="submission" date="2013-05" db="EMBL/GenBank/DDBJ databases">
        <authorList>
            <person name="Harkins D.M."/>
            <person name="Durkin A.S."/>
            <person name="Brinkac L.M."/>
            <person name="Haft D.H."/>
            <person name="Selengut J.D."/>
            <person name="Sanka R."/>
            <person name="DePew J."/>
            <person name="Purushe J."/>
            <person name="Hartskeerl R.A."/>
            <person name="Ahmed A."/>
            <person name="van der Linden H."/>
            <person name="Goris M.G.A."/>
            <person name="Vinetz J.M."/>
            <person name="Sutton G.G."/>
            <person name="Nierman W.C."/>
            <person name="Fouts D.E."/>
        </authorList>
    </citation>
    <scope>NUCLEOTIDE SEQUENCE [LARGE SCALE GENOMIC DNA]</scope>
    <source>
        <strain evidence="1">5399</strain>
    </source>
</reference>
<protein>
    <submittedName>
        <fullName evidence="1">Cytidylyltransferase</fullName>
        <ecNumber evidence="1">2.7.7.-</ecNumber>
    </submittedName>
</protein>
<dbReference type="CDD" id="cd02518">
    <property type="entry name" value="GT2_SpsF"/>
    <property type="match status" value="1"/>
</dbReference>
<proteinExistence type="predicted"/>